<dbReference type="Proteomes" id="UP000199558">
    <property type="component" value="Unassembled WGS sequence"/>
</dbReference>
<feature type="region of interest" description="Disordered" evidence="1">
    <location>
        <begin position="204"/>
        <end position="224"/>
    </location>
</feature>
<organism evidence="2 3">
    <name type="scientific">Micromonospora sediminicola</name>
    <dbReference type="NCBI Taxonomy" id="946078"/>
    <lineage>
        <taxon>Bacteria</taxon>
        <taxon>Bacillati</taxon>
        <taxon>Actinomycetota</taxon>
        <taxon>Actinomycetes</taxon>
        <taxon>Micromonosporales</taxon>
        <taxon>Micromonosporaceae</taxon>
        <taxon>Micromonospora</taxon>
    </lineage>
</organism>
<dbReference type="STRING" id="946078.GA0070622_6122"/>
<dbReference type="SUPFAM" id="SSF54593">
    <property type="entry name" value="Glyoxalase/Bleomycin resistance protein/Dihydroxybiphenyl dioxygenase"/>
    <property type="match status" value="2"/>
</dbReference>
<dbReference type="PANTHER" id="PTHR36503">
    <property type="entry name" value="BLR2520 PROTEIN"/>
    <property type="match status" value="1"/>
</dbReference>
<dbReference type="Gene3D" id="3.10.180.10">
    <property type="entry name" value="2,3-Dihydroxybiphenyl 1,2-Dioxygenase, domain 1"/>
    <property type="match status" value="2"/>
</dbReference>
<name>A0A1A9BJ70_9ACTN</name>
<feature type="compositionally biased region" description="Basic and acidic residues" evidence="1">
    <location>
        <begin position="205"/>
        <end position="214"/>
    </location>
</feature>
<keyword evidence="3" id="KW-1185">Reference proteome</keyword>
<gene>
    <name evidence="2" type="ORF">GA0070622_6122</name>
</gene>
<evidence type="ECO:0000313" key="2">
    <source>
        <dbReference type="EMBL" id="SBT69004.1"/>
    </source>
</evidence>
<dbReference type="EMBL" id="FLRH01000004">
    <property type="protein sequence ID" value="SBT69004.1"/>
    <property type="molecule type" value="Genomic_DNA"/>
</dbReference>
<accession>A0A1A9BJ70</accession>
<dbReference type="InterPro" id="IPR029068">
    <property type="entry name" value="Glyas_Bleomycin-R_OHBP_Dase"/>
</dbReference>
<evidence type="ECO:0000313" key="3">
    <source>
        <dbReference type="Proteomes" id="UP000199558"/>
    </source>
</evidence>
<evidence type="ECO:0000256" key="1">
    <source>
        <dbReference type="SAM" id="MobiDB-lite"/>
    </source>
</evidence>
<dbReference type="RefSeq" id="WP_091582877.1">
    <property type="nucleotide sequence ID" value="NZ_FLRH01000004.1"/>
</dbReference>
<dbReference type="PANTHER" id="PTHR36503:SF1">
    <property type="entry name" value="BLR2520 PROTEIN"/>
    <property type="match status" value="1"/>
</dbReference>
<reference evidence="3" key="1">
    <citation type="submission" date="2016-06" db="EMBL/GenBank/DDBJ databases">
        <authorList>
            <person name="Varghese N."/>
            <person name="Submissions Spin"/>
        </authorList>
    </citation>
    <scope>NUCLEOTIDE SEQUENCE [LARGE SCALE GENOMIC DNA]</scope>
    <source>
        <strain evidence="3">DSM 45794</strain>
    </source>
</reference>
<dbReference type="OrthoDB" id="4825162at2"/>
<sequence>MLAIDSVTLEVPDPATAQDFYTGAFGLGPRLRVDASREPTTGFRGFAVSLVVSQPGTVNRLFGAALDGGATTLKPAAKSFWGYGGVLRDPYGTIWKIATSSKKDTGPASRHVDEIVLLLGVRDVAVTKRFYVDRGLTVAKSFGRKYVEFATSNIKLALYGRRAAAKDAGVSPDGDGSHRLVIGSSAGTFVDPDGFVWAAGAVAESTRRETKREQPAQSLSSTNL</sequence>
<evidence type="ECO:0008006" key="4">
    <source>
        <dbReference type="Google" id="ProtNLM"/>
    </source>
</evidence>
<dbReference type="AlphaFoldDB" id="A0A1A9BJ70"/>
<feature type="compositionally biased region" description="Polar residues" evidence="1">
    <location>
        <begin position="215"/>
        <end position="224"/>
    </location>
</feature>
<protein>
    <recommendedName>
        <fullName evidence="4">Glyoxalase-like domain-containing protein</fullName>
    </recommendedName>
</protein>
<proteinExistence type="predicted"/>